<keyword evidence="2 7" id="KW-0285">Flavoprotein</keyword>
<feature type="binding site" evidence="7">
    <location>
        <begin position="326"/>
        <end position="330"/>
    </location>
    <ligand>
        <name>FMN</name>
        <dbReference type="ChEBI" id="CHEBI:58210"/>
    </ligand>
</feature>
<dbReference type="InterPro" id="IPR008259">
    <property type="entry name" value="FMN_hydac_DH_AS"/>
</dbReference>
<feature type="binding site" evidence="7">
    <location>
        <position position="119"/>
    </location>
    <ligand>
        <name>FMN</name>
        <dbReference type="ChEBI" id="CHEBI:58210"/>
    </ligand>
</feature>
<keyword evidence="4" id="KW-0560">Oxidoreductase</keyword>
<protein>
    <recommendedName>
        <fullName evidence="8">FMN hydroxy acid dehydrogenase domain-containing protein</fullName>
    </recommendedName>
</protein>
<feature type="domain" description="FMN hydroxy acid dehydrogenase" evidence="8">
    <location>
        <begin position="11"/>
        <end position="400"/>
    </location>
</feature>
<dbReference type="SUPFAM" id="SSF51395">
    <property type="entry name" value="FMN-linked oxidoreductases"/>
    <property type="match status" value="1"/>
</dbReference>
<dbReference type="InterPro" id="IPR012133">
    <property type="entry name" value="Alpha-hydoxy_acid_DH_FMN"/>
</dbReference>
<evidence type="ECO:0000256" key="6">
    <source>
        <dbReference type="PIRSR" id="PIRSR000138-1"/>
    </source>
</evidence>
<dbReference type="GO" id="GO:0010181">
    <property type="term" value="F:FMN binding"/>
    <property type="evidence" value="ECO:0007669"/>
    <property type="project" value="InterPro"/>
</dbReference>
<dbReference type="CDD" id="cd02809">
    <property type="entry name" value="alpha_hydroxyacid_oxid_FMN"/>
    <property type="match status" value="1"/>
</dbReference>
<sequence>MADQTHHAPTTNSDDPLTVAEVEAVARTRLPSHVYNYYAGGSDGQHAVRRNRDAFASVNIVPRVLRDVKEVSTETEIFGRTSALPIAFAPSAMQRLAGGEGEIDTARAAVKAGLSLTLSSQSTVSLEDVMEAAKAAADGGVEPNFWFQIYLTADWEWNTQLIARAEEETADLVFAAAGYKALVLTVDTPVLGNRLGERKSPVVLPRHLKLANYPADNRGKPSLNRQLMDARTAAQARKITSDARGTLHDPSLDWHVVARLKSLTSMKVILKGVMAPEDARLAVEKGADAIVVSNHGGRQLDDIPSTLEVLPAVAEAVAGRIPVIFDGGVRQGSHVFKAIALGADLVLVGRPVLWGLGYKGQEGVEAVVHILERELSRTMALAGVTTVADIANATLVHRANARL</sequence>
<dbReference type="EMBL" id="CABFNO020001323">
    <property type="protein sequence ID" value="CAG9981047.1"/>
    <property type="molecule type" value="Genomic_DNA"/>
</dbReference>
<evidence type="ECO:0000256" key="2">
    <source>
        <dbReference type="ARBA" id="ARBA00022630"/>
    </source>
</evidence>
<dbReference type="InterPro" id="IPR013785">
    <property type="entry name" value="Aldolase_TIM"/>
</dbReference>
<dbReference type="PROSITE" id="PS51349">
    <property type="entry name" value="FMN_HYDROXY_ACID_DH_2"/>
    <property type="match status" value="1"/>
</dbReference>
<evidence type="ECO:0000256" key="7">
    <source>
        <dbReference type="PIRSR" id="PIRSR000138-2"/>
    </source>
</evidence>
<dbReference type="Pfam" id="PF01070">
    <property type="entry name" value="FMN_dh"/>
    <property type="match status" value="1"/>
</dbReference>
<dbReference type="PROSITE" id="PS00557">
    <property type="entry name" value="FMN_HYDROXY_ACID_DH_1"/>
    <property type="match status" value="1"/>
</dbReference>
<proteinExistence type="inferred from homology"/>
<organism evidence="9 10">
    <name type="scientific">Clonostachys byssicola</name>
    <dbReference type="NCBI Taxonomy" id="160290"/>
    <lineage>
        <taxon>Eukaryota</taxon>
        <taxon>Fungi</taxon>
        <taxon>Dikarya</taxon>
        <taxon>Ascomycota</taxon>
        <taxon>Pezizomycotina</taxon>
        <taxon>Sordariomycetes</taxon>
        <taxon>Hypocreomycetidae</taxon>
        <taxon>Hypocreales</taxon>
        <taxon>Bionectriaceae</taxon>
        <taxon>Clonostachys</taxon>
    </lineage>
</organism>
<comment type="caution">
    <text evidence="9">The sequence shown here is derived from an EMBL/GenBank/DDBJ whole genome shotgun (WGS) entry which is preliminary data.</text>
</comment>
<dbReference type="GO" id="GO:0016614">
    <property type="term" value="F:oxidoreductase activity, acting on CH-OH group of donors"/>
    <property type="evidence" value="ECO:0007669"/>
    <property type="project" value="UniProtKB-ARBA"/>
</dbReference>
<keyword evidence="3 7" id="KW-0288">FMN</keyword>
<keyword evidence="10" id="KW-1185">Reference proteome</keyword>
<dbReference type="FunFam" id="3.20.20.70:FF:000029">
    <property type="entry name" value="L-lactate dehydrogenase"/>
    <property type="match status" value="1"/>
</dbReference>
<evidence type="ECO:0000256" key="5">
    <source>
        <dbReference type="ARBA" id="ARBA00024042"/>
    </source>
</evidence>
<gene>
    <name evidence="9" type="ORF">CBYS24578_00008055</name>
</gene>
<dbReference type="Gene3D" id="3.20.20.70">
    <property type="entry name" value="Aldolase class I"/>
    <property type="match status" value="1"/>
</dbReference>
<reference evidence="9" key="1">
    <citation type="submission" date="2021-10" db="EMBL/GenBank/DDBJ databases">
        <authorList>
            <person name="Piombo E."/>
        </authorList>
    </citation>
    <scope>NUCLEOTIDE SEQUENCE</scope>
</reference>
<feature type="binding site" evidence="7">
    <location>
        <position position="293"/>
    </location>
    <ligand>
        <name>FMN</name>
        <dbReference type="ChEBI" id="CHEBI:58210"/>
    </ligand>
</feature>
<evidence type="ECO:0000256" key="1">
    <source>
        <dbReference type="ARBA" id="ARBA00001917"/>
    </source>
</evidence>
<feature type="binding site" evidence="7">
    <location>
        <position position="298"/>
    </location>
    <ligand>
        <name>glyoxylate</name>
        <dbReference type="ChEBI" id="CHEBI:36655"/>
    </ligand>
</feature>
<feature type="binding site" evidence="7">
    <location>
        <position position="194"/>
    </location>
    <ligand>
        <name>glyoxylate</name>
        <dbReference type="ChEBI" id="CHEBI:36655"/>
    </ligand>
</feature>
<dbReference type="OrthoDB" id="1925334at2759"/>
<accession>A0A9N9XYG0</accession>
<evidence type="ECO:0000313" key="9">
    <source>
        <dbReference type="EMBL" id="CAG9981047.1"/>
    </source>
</evidence>
<dbReference type="PANTHER" id="PTHR10578:SF149">
    <property type="entry name" value="2-HYDROXYACID OXIDASE 2"/>
    <property type="match status" value="1"/>
</dbReference>
<dbReference type="AlphaFoldDB" id="A0A9N9XYG0"/>
<feature type="binding site" evidence="7">
    <location>
        <position position="271"/>
    </location>
    <ligand>
        <name>FMN</name>
        <dbReference type="ChEBI" id="CHEBI:58210"/>
    </ligand>
</feature>
<feature type="binding site" evidence="7">
    <location>
        <position position="37"/>
    </location>
    <ligand>
        <name>glyoxylate</name>
        <dbReference type="ChEBI" id="CHEBI:36655"/>
    </ligand>
</feature>
<dbReference type="InterPro" id="IPR037396">
    <property type="entry name" value="FMN_HAD"/>
</dbReference>
<feature type="binding site" evidence="7">
    <location>
        <begin position="90"/>
        <end position="92"/>
    </location>
    <ligand>
        <name>FMN</name>
        <dbReference type="ChEBI" id="CHEBI:58210"/>
    </ligand>
</feature>
<evidence type="ECO:0000259" key="8">
    <source>
        <dbReference type="PROSITE" id="PS51349"/>
    </source>
</evidence>
<feature type="active site" description="Proton acceptor" evidence="6">
    <location>
        <position position="295"/>
    </location>
</feature>
<feature type="binding site" evidence="7">
    <location>
        <position position="185"/>
    </location>
    <ligand>
        <name>FMN</name>
        <dbReference type="ChEBI" id="CHEBI:58210"/>
    </ligand>
</feature>
<comment type="cofactor">
    <cofactor evidence="1">
        <name>FMN</name>
        <dbReference type="ChEBI" id="CHEBI:58210"/>
    </cofactor>
</comment>
<comment type="similarity">
    <text evidence="5">Belongs to the FMN-dependent alpha-hydroxy acid dehydrogenase family.</text>
</comment>
<feature type="binding site" evidence="7">
    <location>
        <position position="295"/>
    </location>
    <ligand>
        <name>glyoxylate</name>
        <dbReference type="ChEBI" id="CHEBI:36655"/>
    </ligand>
</feature>
<feature type="binding site" evidence="7">
    <location>
        <position position="148"/>
    </location>
    <ligand>
        <name>FMN</name>
        <dbReference type="ChEBI" id="CHEBI:58210"/>
    </ligand>
</feature>
<evidence type="ECO:0000256" key="4">
    <source>
        <dbReference type="ARBA" id="ARBA00023002"/>
    </source>
</evidence>
<dbReference type="PIRSF" id="PIRSF000138">
    <property type="entry name" value="Al-hdrx_acd_dh"/>
    <property type="match status" value="1"/>
</dbReference>
<name>A0A9N9XYG0_9HYPO</name>
<evidence type="ECO:0000313" key="10">
    <source>
        <dbReference type="Proteomes" id="UP000754883"/>
    </source>
</evidence>
<feature type="binding site" evidence="7">
    <location>
        <begin position="349"/>
        <end position="350"/>
    </location>
    <ligand>
        <name>FMN</name>
        <dbReference type="ChEBI" id="CHEBI:58210"/>
    </ligand>
</feature>
<evidence type="ECO:0000256" key="3">
    <source>
        <dbReference type="ARBA" id="ARBA00022643"/>
    </source>
</evidence>
<feature type="binding site" evidence="7">
    <location>
        <position position="150"/>
    </location>
    <ligand>
        <name>glyoxylate</name>
        <dbReference type="ChEBI" id="CHEBI:36655"/>
    </ligand>
</feature>
<dbReference type="Proteomes" id="UP000754883">
    <property type="component" value="Unassembled WGS sequence"/>
</dbReference>
<dbReference type="PANTHER" id="PTHR10578">
    <property type="entry name" value="S -2-HYDROXY-ACID OXIDASE-RELATED"/>
    <property type="match status" value="1"/>
</dbReference>
<dbReference type="InterPro" id="IPR000262">
    <property type="entry name" value="FMN-dep_DH"/>
</dbReference>